<evidence type="ECO:0000313" key="4">
    <source>
        <dbReference type="EMBL" id="MBD2616214.1"/>
    </source>
</evidence>
<dbReference type="Pfam" id="PF19963">
    <property type="entry name" value="VMAP-M1"/>
    <property type="match status" value="1"/>
</dbReference>
<dbReference type="Pfam" id="PF19955">
    <property type="entry name" value="EAD1"/>
    <property type="match status" value="1"/>
</dbReference>
<dbReference type="EMBL" id="JACJTC010000043">
    <property type="protein sequence ID" value="MBD2616214.1"/>
    <property type="molecule type" value="Genomic_DNA"/>
</dbReference>
<feature type="domain" description="Effector-associated" evidence="1">
    <location>
        <begin position="4"/>
        <end position="85"/>
    </location>
</feature>
<comment type="caution">
    <text evidence="4">The sequence shown here is derived from an EMBL/GenBank/DDBJ whole genome shotgun (WGS) entry which is preliminary data.</text>
</comment>
<evidence type="ECO:0000259" key="2">
    <source>
        <dbReference type="Pfam" id="PF19963"/>
    </source>
</evidence>
<proteinExistence type="predicted"/>
<dbReference type="RefSeq" id="WP_190952669.1">
    <property type="nucleotide sequence ID" value="NZ_JACJTC010000043.1"/>
</dbReference>
<feature type="domain" description="vWA-MoxR associated protein middle region 1" evidence="2">
    <location>
        <begin position="94"/>
        <end position="199"/>
    </location>
</feature>
<feature type="domain" description="Inactive STAND" evidence="3">
    <location>
        <begin position="206"/>
        <end position="367"/>
    </location>
</feature>
<evidence type="ECO:0000259" key="3">
    <source>
        <dbReference type="Pfam" id="PF19995"/>
    </source>
</evidence>
<dbReference type="InterPro" id="IPR045440">
    <property type="entry name" value="VMAP-M1"/>
</dbReference>
<keyword evidence="5" id="KW-1185">Reference proteome</keyword>
<name>A0ABR8HLY2_NOSPU</name>
<dbReference type="InterPro" id="IPR045430">
    <property type="entry name" value="EAD1"/>
</dbReference>
<dbReference type="Proteomes" id="UP000606396">
    <property type="component" value="Unassembled WGS sequence"/>
</dbReference>
<evidence type="ECO:0000313" key="5">
    <source>
        <dbReference type="Proteomes" id="UP000606396"/>
    </source>
</evidence>
<dbReference type="InterPro" id="IPR045475">
    <property type="entry name" value="iSTAND"/>
</dbReference>
<reference evidence="4 5" key="1">
    <citation type="journal article" date="2020" name="ISME J.">
        <title>Comparative genomics reveals insights into cyanobacterial evolution and habitat adaptation.</title>
        <authorList>
            <person name="Chen M.Y."/>
            <person name="Teng W.K."/>
            <person name="Zhao L."/>
            <person name="Hu C.X."/>
            <person name="Zhou Y.K."/>
            <person name="Han B.P."/>
            <person name="Song L.R."/>
            <person name="Shu W.S."/>
        </authorList>
    </citation>
    <scope>NUCLEOTIDE SEQUENCE [LARGE SCALE GENOMIC DNA]</scope>
    <source>
        <strain evidence="4 5">FACHB-252</strain>
    </source>
</reference>
<dbReference type="Pfam" id="PF19995">
    <property type="entry name" value="iSTAND"/>
    <property type="match status" value="1"/>
</dbReference>
<evidence type="ECO:0000259" key="1">
    <source>
        <dbReference type="Pfam" id="PF19955"/>
    </source>
</evidence>
<sequence>MGIQLNNNQQKLLSEALRNAFIRESNFEPLARLTFDKALQQIIIATNLEQLVTALIEEANRLGLVEKLMDDALELNPGNPKLKLAVAIITLNYILEPLEQDYIQEMYNSYLACCSKMLQENDSNGYLIPNKIEIILDKVIELDRQLERQLDRLGEFAVRLCIQAKISNLTELNEWGKKRTNNFSEYLIKIKNNNSNDKHKVIEALRKLNFYEQVKLFYDFTEEVSVGACIINGKTGYGQEWLLNRLIPLIAKHNGNNENKEMQCIPITVNQSTYSNKIDYILYDLNKRLGNQSKNLKEIQHKIDAIIHTVCEILKNRSVILILKLENFVSAKKECIHEFISKVWRKLVEKACKDYNTSHPHKLLLFLVDLEDCIGGEESLKNLLEEIHHSPSLVKFLKIQKFSDEHLITWQKHHFDDLPAVLLKGISSTNIKEVLLNQCKDGEPLLVLEYICKLWGHELFDLEHIWRNY</sequence>
<gene>
    <name evidence="4" type="ORF">H6G94_34065</name>
</gene>
<protein>
    <submittedName>
        <fullName evidence="4">Uncharacterized protein</fullName>
    </submittedName>
</protein>
<organism evidence="4 5">
    <name type="scientific">Nostoc punctiforme FACHB-252</name>
    <dbReference type="NCBI Taxonomy" id="1357509"/>
    <lineage>
        <taxon>Bacteria</taxon>
        <taxon>Bacillati</taxon>
        <taxon>Cyanobacteriota</taxon>
        <taxon>Cyanophyceae</taxon>
        <taxon>Nostocales</taxon>
        <taxon>Nostocaceae</taxon>
        <taxon>Nostoc</taxon>
    </lineage>
</organism>
<accession>A0ABR8HLY2</accession>